<evidence type="ECO:0000256" key="2">
    <source>
        <dbReference type="ARBA" id="ARBA00023002"/>
    </source>
</evidence>
<dbReference type="InterPro" id="IPR006139">
    <property type="entry name" value="D-isomer_2_OHA_DH_cat_dom"/>
</dbReference>
<dbReference type="GO" id="GO:0008720">
    <property type="term" value="F:D-lactate dehydrogenase (NAD+) activity"/>
    <property type="evidence" value="ECO:0007669"/>
    <property type="project" value="TreeGrafter"/>
</dbReference>
<accession>A0A1Z5TAW6</accession>
<dbReference type="InterPro" id="IPR029753">
    <property type="entry name" value="D-isomer_DH_CS"/>
</dbReference>
<dbReference type="OrthoDB" id="298012at2759"/>
<dbReference type="PANTHER" id="PTHR43026">
    <property type="entry name" value="2-HYDROXYACID DEHYDROGENASE HOMOLOG 1-RELATED"/>
    <property type="match status" value="1"/>
</dbReference>
<comment type="similarity">
    <text evidence="1 4">Belongs to the D-isomer specific 2-hydroxyacid dehydrogenase family.</text>
</comment>
<dbReference type="CDD" id="cd12183">
    <property type="entry name" value="LDH_like_2"/>
    <property type="match status" value="1"/>
</dbReference>
<dbReference type="GO" id="GO:0051287">
    <property type="term" value="F:NAD binding"/>
    <property type="evidence" value="ECO:0007669"/>
    <property type="project" value="InterPro"/>
</dbReference>
<dbReference type="EMBL" id="MUNK01000080">
    <property type="protein sequence ID" value="OTA33164.1"/>
    <property type="molecule type" value="Genomic_DNA"/>
</dbReference>
<dbReference type="PANTHER" id="PTHR43026:SF1">
    <property type="entry name" value="2-HYDROXYACID DEHYDROGENASE HOMOLOG 1-RELATED"/>
    <property type="match status" value="1"/>
</dbReference>
<evidence type="ECO:0000256" key="3">
    <source>
        <dbReference type="ARBA" id="ARBA00023027"/>
    </source>
</evidence>
<proteinExistence type="inferred from homology"/>
<dbReference type="InParanoid" id="A0A1Z5TAW6"/>
<keyword evidence="3" id="KW-0520">NAD</keyword>
<dbReference type="Gene3D" id="3.40.50.720">
    <property type="entry name" value="NAD(P)-binding Rossmann-like Domain"/>
    <property type="match status" value="2"/>
</dbReference>
<dbReference type="InterPro" id="IPR006140">
    <property type="entry name" value="D-isomer_DH_NAD-bd"/>
</dbReference>
<protein>
    <recommendedName>
        <fullName evidence="9">D-lactate dehydrogenase</fullName>
    </recommendedName>
</protein>
<dbReference type="PROSITE" id="PS00671">
    <property type="entry name" value="D_2_HYDROXYACID_DH_3"/>
    <property type="match status" value="1"/>
</dbReference>
<dbReference type="Pfam" id="PF00389">
    <property type="entry name" value="2-Hacid_dh"/>
    <property type="match status" value="1"/>
</dbReference>
<dbReference type="VEuPathDB" id="FungiDB:BTJ68_06419"/>
<feature type="domain" description="D-isomer specific 2-hydroxyacid dehydrogenase NAD-binding" evidence="6">
    <location>
        <begin position="115"/>
        <end position="300"/>
    </location>
</feature>
<dbReference type="Proteomes" id="UP000194280">
    <property type="component" value="Unassembled WGS sequence"/>
</dbReference>
<evidence type="ECO:0000313" key="7">
    <source>
        <dbReference type="EMBL" id="OTA33164.1"/>
    </source>
</evidence>
<dbReference type="AlphaFoldDB" id="A0A1Z5TAW6"/>
<dbReference type="Pfam" id="PF02826">
    <property type="entry name" value="2-Hacid_dh_C"/>
    <property type="match status" value="1"/>
</dbReference>
<sequence>MKLAVFSAKAYDRHYLSATLDAKHVASDIQLNFHPVPLSSETADIAKGADAVCCFVNDTVDAPVIQRLHEHGVKAVLMRCAGYNNVDLKKAEELGFFVANVPAYSPEAVAEFAVALIQTLNRNTHRAYNRVREGNFNIEGLLGQTLHGKTVGVAGTGRIGLAVARIMRGFGCRVLGYDVFRNDEFVSVGEYVELDVLLAESDIVSLHCPLLQSTQYMINEASLERMKRGVMLVNTSRGGLIDTKAVIRALKSKQLGGLALDVYEGEKALFYDDHSGEIVHDDDYMRLTTFHNVLLTGHQAFFTQEALEEIAEVTLQNLEDFRAGRQCKNSLIKAEASVSRPPRH</sequence>
<organism evidence="7 8">
    <name type="scientific">Hortaea werneckii EXF-2000</name>
    <dbReference type="NCBI Taxonomy" id="1157616"/>
    <lineage>
        <taxon>Eukaryota</taxon>
        <taxon>Fungi</taxon>
        <taxon>Dikarya</taxon>
        <taxon>Ascomycota</taxon>
        <taxon>Pezizomycotina</taxon>
        <taxon>Dothideomycetes</taxon>
        <taxon>Dothideomycetidae</taxon>
        <taxon>Mycosphaerellales</taxon>
        <taxon>Teratosphaeriaceae</taxon>
        <taxon>Hortaea</taxon>
    </lineage>
</organism>
<reference evidence="7 8" key="1">
    <citation type="submission" date="2017-01" db="EMBL/GenBank/DDBJ databases">
        <title>The recent genome duplication of the halophilic yeast Hortaea werneckii: insights from long-read sequencing.</title>
        <authorList>
            <person name="Sinha S."/>
            <person name="Flibotte S."/>
            <person name="Neira M."/>
            <person name="Lenassi M."/>
            <person name="Gostincar C."/>
            <person name="Stajich J.E."/>
            <person name="Nislow C.E."/>
        </authorList>
    </citation>
    <scope>NUCLEOTIDE SEQUENCE [LARGE SCALE GENOMIC DNA]</scope>
    <source>
        <strain evidence="7 8">EXF-2000</strain>
    </source>
</reference>
<feature type="domain" description="D-isomer specific 2-hydroxyacid dehydrogenase catalytic" evidence="5">
    <location>
        <begin position="9"/>
        <end position="330"/>
    </location>
</feature>
<evidence type="ECO:0000259" key="5">
    <source>
        <dbReference type="Pfam" id="PF00389"/>
    </source>
</evidence>
<dbReference type="InterPro" id="IPR036291">
    <property type="entry name" value="NAD(P)-bd_dom_sf"/>
</dbReference>
<dbReference type="SUPFAM" id="SSF51735">
    <property type="entry name" value="NAD(P)-binding Rossmann-fold domains"/>
    <property type="match status" value="1"/>
</dbReference>
<dbReference type="PROSITE" id="PS00670">
    <property type="entry name" value="D_2_HYDROXYACID_DH_2"/>
    <property type="match status" value="1"/>
</dbReference>
<evidence type="ECO:0000256" key="4">
    <source>
        <dbReference type="RuleBase" id="RU003719"/>
    </source>
</evidence>
<evidence type="ECO:0000313" key="8">
    <source>
        <dbReference type="Proteomes" id="UP000194280"/>
    </source>
</evidence>
<evidence type="ECO:0000259" key="6">
    <source>
        <dbReference type="Pfam" id="PF02826"/>
    </source>
</evidence>
<comment type="caution">
    <text evidence="7">The sequence shown here is derived from an EMBL/GenBank/DDBJ whole genome shotgun (WGS) entry which is preliminary data.</text>
</comment>
<keyword evidence="8" id="KW-1185">Reference proteome</keyword>
<gene>
    <name evidence="7" type="ORF">BTJ68_06419</name>
</gene>
<keyword evidence="2 4" id="KW-0560">Oxidoreductase</keyword>
<dbReference type="SUPFAM" id="SSF52283">
    <property type="entry name" value="Formate/glycerate dehydrogenase catalytic domain-like"/>
    <property type="match status" value="1"/>
</dbReference>
<name>A0A1Z5TAW6_HORWE</name>
<dbReference type="InterPro" id="IPR058205">
    <property type="entry name" value="D-LDH-like"/>
</dbReference>
<evidence type="ECO:0000256" key="1">
    <source>
        <dbReference type="ARBA" id="ARBA00005854"/>
    </source>
</evidence>
<evidence type="ECO:0008006" key="9">
    <source>
        <dbReference type="Google" id="ProtNLM"/>
    </source>
</evidence>
<dbReference type="STRING" id="1157616.A0A1Z5TAW6"/>